<dbReference type="VEuPathDB" id="FungiDB:BD410DRAFT_359566"/>
<keyword evidence="1" id="KW-0732">Signal</keyword>
<evidence type="ECO:0000313" key="3">
    <source>
        <dbReference type="Proteomes" id="UP000294933"/>
    </source>
</evidence>
<dbReference type="Proteomes" id="UP000294933">
    <property type="component" value="Unassembled WGS sequence"/>
</dbReference>
<evidence type="ECO:0000256" key="1">
    <source>
        <dbReference type="SAM" id="SignalP"/>
    </source>
</evidence>
<evidence type="ECO:0008006" key="4">
    <source>
        <dbReference type="Google" id="ProtNLM"/>
    </source>
</evidence>
<gene>
    <name evidence="2" type="ORF">BD410DRAFT_359566</name>
</gene>
<name>A0A4Y7Q0T2_9AGAM</name>
<keyword evidence="3" id="KW-1185">Reference proteome</keyword>
<proteinExistence type="predicted"/>
<evidence type="ECO:0000313" key="2">
    <source>
        <dbReference type="EMBL" id="TDL20838.1"/>
    </source>
</evidence>
<dbReference type="EMBL" id="ML170185">
    <property type="protein sequence ID" value="TDL20838.1"/>
    <property type="molecule type" value="Genomic_DNA"/>
</dbReference>
<reference evidence="2 3" key="1">
    <citation type="submission" date="2018-06" db="EMBL/GenBank/DDBJ databases">
        <title>A transcriptomic atlas of mushroom development highlights an independent origin of complex multicellularity.</title>
        <authorList>
            <consortium name="DOE Joint Genome Institute"/>
            <person name="Krizsan K."/>
            <person name="Almasi E."/>
            <person name="Merenyi Z."/>
            <person name="Sahu N."/>
            <person name="Viragh M."/>
            <person name="Koszo T."/>
            <person name="Mondo S."/>
            <person name="Kiss B."/>
            <person name="Balint B."/>
            <person name="Kues U."/>
            <person name="Barry K."/>
            <person name="Hegedus J.C."/>
            <person name="Henrissat B."/>
            <person name="Johnson J."/>
            <person name="Lipzen A."/>
            <person name="Ohm R."/>
            <person name="Nagy I."/>
            <person name="Pangilinan J."/>
            <person name="Yan J."/>
            <person name="Xiong Y."/>
            <person name="Grigoriev I.V."/>
            <person name="Hibbett D.S."/>
            <person name="Nagy L.G."/>
        </authorList>
    </citation>
    <scope>NUCLEOTIDE SEQUENCE [LARGE SCALE GENOMIC DNA]</scope>
    <source>
        <strain evidence="2 3">SZMC22713</strain>
    </source>
</reference>
<protein>
    <recommendedName>
        <fullName evidence="4">Secreted protein</fullName>
    </recommendedName>
</protein>
<accession>A0A4Y7Q0T2</accession>
<dbReference type="AlphaFoldDB" id="A0A4Y7Q0T2"/>
<organism evidence="2 3">
    <name type="scientific">Rickenella mellea</name>
    <dbReference type="NCBI Taxonomy" id="50990"/>
    <lineage>
        <taxon>Eukaryota</taxon>
        <taxon>Fungi</taxon>
        <taxon>Dikarya</taxon>
        <taxon>Basidiomycota</taxon>
        <taxon>Agaricomycotina</taxon>
        <taxon>Agaricomycetes</taxon>
        <taxon>Hymenochaetales</taxon>
        <taxon>Rickenellaceae</taxon>
        <taxon>Rickenella</taxon>
    </lineage>
</organism>
<feature type="signal peptide" evidence="1">
    <location>
        <begin position="1"/>
        <end position="28"/>
    </location>
</feature>
<sequence length="86" mass="9608">MNYLLGLLAAFSCLTSFLPVLHLGLAPASTILSSCPCTTSRPTAHVRICEFLFIHTNIITFSFTHASLCSRAHARWMYIYSCKLRV</sequence>
<feature type="chain" id="PRO_5021279164" description="Secreted protein" evidence="1">
    <location>
        <begin position="29"/>
        <end position="86"/>
    </location>
</feature>